<keyword evidence="4 10" id="KW-0808">Transferase</keyword>
<dbReference type="SUPFAM" id="SSF81631">
    <property type="entry name" value="PAP/OAS1 substrate-binding domain"/>
    <property type="match status" value="1"/>
</dbReference>
<keyword evidence="6" id="KW-0460">Magnesium</keyword>
<comment type="similarity">
    <text evidence="2">Belongs to the DNA polymerase type-B-like family.</text>
</comment>
<evidence type="ECO:0000313" key="11">
    <source>
        <dbReference type="Proteomes" id="UP000275078"/>
    </source>
</evidence>
<dbReference type="GO" id="GO:0046872">
    <property type="term" value="F:metal ion binding"/>
    <property type="evidence" value="ECO:0007669"/>
    <property type="project" value="UniProtKB-KW"/>
</dbReference>
<feature type="non-terminal residue" evidence="10">
    <location>
        <position position="1"/>
    </location>
</feature>
<evidence type="ECO:0000256" key="3">
    <source>
        <dbReference type="ARBA" id="ARBA00012388"/>
    </source>
</evidence>
<dbReference type="Pfam" id="PF03828">
    <property type="entry name" value="PAP_assoc"/>
    <property type="match status" value="1"/>
</dbReference>
<evidence type="ECO:0000256" key="7">
    <source>
        <dbReference type="SAM" id="MobiDB-lite"/>
    </source>
</evidence>
<feature type="compositionally biased region" description="Pro residues" evidence="7">
    <location>
        <begin position="380"/>
        <end position="398"/>
    </location>
</feature>
<dbReference type="PANTHER" id="PTHR23092:SF15">
    <property type="entry name" value="INACTIVE NON-CANONICAL POLY(A) RNA POLYMERASE PROTEIN TRF4-2-RELATED"/>
    <property type="match status" value="1"/>
</dbReference>
<dbReference type="GO" id="GO:1990817">
    <property type="term" value="F:poly(A) RNA polymerase activity"/>
    <property type="evidence" value="ECO:0007669"/>
    <property type="project" value="UniProtKB-EC"/>
</dbReference>
<evidence type="ECO:0000256" key="6">
    <source>
        <dbReference type="ARBA" id="ARBA00022842"/>
    </source>
</evidence>
<dbReference type="GO" id="GO:0010605">
    <property type="term" value="P:negative regulation of macromolecule metabolic process"/>
    <property type="evidence" value="ECO:0007669"/>
    <property type="project" value="UniProtKB-ARBA"/>
</dbReference>
<feature type="compositionally biased region" description="Pro residues" evidence="7">
    <location>
        <begin position="343"/>
        <end position="353"/>
    </location>
</feature>
<dbReference type="FunFam" id="3.30.460.10:FF:000006">
    <property type="entry name" value="non-canonical poly(A) RNA polymerase PAPD5"/>
    <property type="match status" value="1"/>
</dbReference>
<reference evidence="10 11" key="1">
    <citation type="journal article" date="2018" name="Nat. Ecol. Evol.">
        <title>Pezizomycetes genomes reveal the molecular basis of ectomycorrhizal truffle lifestyle.</title>
        <authorList>
            <person name="Murat C."/>
            <person name="Payen T."/>
            <person name="Noel B."/>
            <person name="Kuo A."/>
            <person name="Morin E."/>
            <person name="Chen J."/>
            <person name="Kohler A."/>
            <person name="Krizsan K."/>
            <person name="Balestrini R."/>
            <person name="Da Silva C."/>
            <person name="Montanini B."/>
            <person name="Hainaut M."/>
            <person name="Levati E."/>
            <person name="Barry K.W."/>
            <person name="Belfiori B."/>
            <person name="Cichocki N."/>
            <person name="Clum A."/>
            <person name="Dockter R.B."/>
            <person name="Fauchery L."/>
            <person name="Guy J."/>
            <person name="Iotti M."/>
            <person name="Le Tacon F."/>
            <person name="Lindquist E.A."/>
            <person name="Lipzen A."/>
            <person name="Malagnac F."/>
            <person name="Mello A."/>
            <person name="Molinier V."/>
            <person name="Miyauchi S."/>
            <person name="Poulain J."/>
            <person name="Riccioni C."/>
            <person name="Rubini A."/>
            <person name="Sitrit Y."/>
            <person name="Splivallo R."/>
            <person name="Traeger S."/>
            <person name="Wang M."/>
            <person name="Zifcakova L."/>
            <person name="Wipf D."/>
            <person name="Zambonelli A."/>
            <person name="Paolocci F."/>
            <person name="Nowrousian M."/>
            <person name="Ottonello S."/>
            <person name="Baldrian P."/>
            <person name="Spatafora J.W."/>
            <person name="Henrissat B."/>
            <person name="Nagy L.G."/>
            <person name="Aury J.M."/>
            <person name="Wincker P."/>
            <person name="Grigoriev I.V."/>
            <person name="Bonfante P."/>
            <person name="Martin F.M."/>
        </authorList>
    </citation>
    <scope>NUCLEOTIDE SEQUENCE [LARGE SCALE GENOMIC DNA]</scope>
    <source>
        <strain evidence="10 11">RN42</strain>
    </source>
</reference>
<evidence type="ECO:0000313" key="10">
    <source>
        <dbReference type="EMBL" id="RPA79969.1"/>
    </source>
</evidence>
<dbReference type="EMBL" id="ML119693">
    <property type="protein sequence ID" value="RPA79969.1"/>
    <property type="molecule type" value="Genomic_DNA"/>
</dbReference>
<accession>A0A3N4I1W6</accession>
<dbReference type="Pfam" id="PF22600">
    <property type="entry name" value="MTPAP-like_central"/>
    <property type="match status" value="1"/>
</dbReference>
<dbReference type="GO" id="GO:0031499">
    <property type="term" value="C:TRAMP complex"/>
    <property type="evidence" value="ECO:0007669"/>
    <property type="project" value="TreeGrafter"/>
</dbReference>
<keyword evidence="11" id="KW-1185">Reference proteome</keyword>
<organism evidence="10 11">
    <name type="scientific">Ascobolus immersus RN42</name>
    <dbReference type="NCBI Taxonomy" id="1160509"/>
    <lineage>
        <taxon>Eukaryota</taxon>
        <taxon>Fungi</taxon>
        <taxon>Dikarya</taxon>
        <taxon>Ascomycota</taxon>
        <taxon>Pezizomycotina</taxon>
        <taxon>Pezizomycetes</taxon>
        <taxon>Pezizales</taxon>
        <taxon>Ascobolaceae</taxon>
        <taxon>Ascobolus</taxon>
    </lineage>
</organism>
<dbReference type="STRING" id="1160509.A0A3N4I1W6"/>
<gene>
    <name evidence="10" type="ORF">BJ508DRAFT_210705</name>
</gene>
<dbReference type="InterPro" id="IPR043519">
    <property type="entry name" value="NT_sf"/>
</dbReference>
<dbReference type="GO" id="GO:0031123">
    <property type="term" value="P:RNA 3'-end processing"/>
    <property type="evidence" value="ECO:0007669"/>
    <property type="project" value="TreeGrafter"/>
</dbReference>
<dbReference type="SUPFAM" id="SSF81301">
    <property type="entry name" value="Nucleotidyltransferase"/>
    <property type="match status" value="1"/>
</dbReference>
<comment type="cofactor">
    <cofactor evidence="1">
        <name>Mn(2+)</name>
        <dbReference type="ChEBI" id="CHEBI:29035"/>
    </cofactor>
</comment>
<dbReference type="InterPro" id="IPR054708">
    <property type="entry name" value="MTPAP-like_central"/>
</dbReference>
<evidence type="ECO:0000256" key="1">
    <source>
        <dbReference type="ARBA" id="ARBA00001936"/>
    </source>
</evidence>
<feature type="region of interest" description="Disordered" evidence="7">
    <location>
        <begin position="338"/>
        <end position="398"/>
    </location>
</feature>
<evidence type="ECO:0000256" key="4">
    <source>
        <dbReference type="ARBA" id="ARBA00022679"/>
    </source>
</evidence>
<feature type="domain" description="PAP-associated" evidence="8">
    <location>
        <begin position="204"/>
        <end position="266"/>
    </location>
</feature>
<evidence type="ECO:0000256" key="5">
    <source>
        <dbReference type="ARBA" id="ARBA00022723"/>
    </source>
</evidence>
<evidence type="ECO:0000256" key="2">
    <source>
        <dbReference type="ARBA" id="ARBA00008593"/>
    </source>
</evidence>
<dbReference type="GO" id="GO:0003729">
    <property type="term" value="F:mRNA binding"/>
    <property type="evidence" value="ECO:0007669"/>
    <property type="project" value="TreeGrafter"/>
</dbReference>
<dbReference type="InterPro" id="IPR002058">
    <property type="entry name" value="PAP_assoc"/>
</dbReference>
<evidence type="ECO:0000259" key="9">
    <source>
        <dbReference type="Pfam" id="PF22600"/>
    </source>
</evidence>
<dbReference type="Gene3D" id="3.30.460.10">
    <property type="entry name" value="Beta Polymerase, domain 2"/>
    <property type="match status" value="1"/>
</dbReference>
<dbReference type="Gene3D" id="1.10.1410.10">
    <property type="match status" value="1"/>
</dbReference>
<dbReference type="PANTHER" id="PTHR23092">
    <property type="entry name" value="POLY(A) RNA POLYMERASE"/>
    <property type="match status" value="1"/>
</dbReference>
<proteinExistence type="inferred from homology"/>
<feature type="compositionally biased region" description="Pro residues" evidence="7">
    <location>
        <begin position="360"/>
        <end position="370"/>
    </location>
</feature>
<dbReference type="OrthoDB" id="273917at2759"/>
<dbReference type="GO" id="GO:0043634">
    <property type="term" value="P:polyadenylation-dependent ncRNA catabolic process"/>
    <property type="evidence" value="ECO:0007669"/>
    <property type="project" value="TreeGrafter"/>
</dbReference>
<protein>
    <recommendedName>
        <fullName evidence="3">polynucleotide adenylyltransferase</fullName>
        <ecNumber evidence="3">2.7.7.19</ecNumber>
    </recommendedName>
</protein>
<name>A0A3N4I1W6_ASCIM</name>
<feature type="domain" description="Poly(A) RNA polymerase mitochondrial-like central palm" evidence="9">
    <location>
        <begin position="3"/>
        <end position="138"/>
    </location>
</feature>
<sequence>TRLHKEIVDFTEYLWPRQVEHTVRQHVIHRVTKALQFRFPDVDIRCFGSYASGLFLPSSDLDLVLLSRNYMATGYPSYGLSANSLHRVAHTLKAAGIIKPGSLVVIAKARVPIIKFTDYETDLHVDISFENTSGVRAIDTMKRWKAEYPAMIFLTYLLKQYLSMRNLSEVYEGGLGGFAVICLVVGMLKLVPEFASGAVDPRANLGIALMEFLDLYGNKMNTTEVGLDPAKGKFVRKPPPPSRNEKGFNTYKAHLLHVIDPNDPDNDLTRSSHNIVTIQQGFSKAFRDLQMEMERVSKLSFQERKGVSLLKLLVGGDYREMTARRNRLQLACQKIVPKNFFAPNPPPRPPPNPARKLPPLKLPPPQSPPPEPHHPQSNSTPPPTQSSSPTVPPSAKPT</sequence>
<dbReference type="CDD" id="cd05402">
    <property type="entry name" value="NT_PAP_TUTase"/>
    <property type="match status" value="1"/>
</dbReference>
<evidence type="ECO:0000259" key="8">
    <source>
        <dbReference type="Pfam" id="PF03828"/>
    </source>
</evidence>
<keyword evidence="5" id="KW-0479">Metal-binding</keyword>
<dbReference type="InterPro" id="IPR045862">
    <property type="entry name" value="Trf4-like"/>
</dbReference>
<dbReference type="GO" id="GO:0005730">
    <property type="term" value="C:nucleolus"/>
    <property type="evidence" value="ECO:0007669"/>
    <property type="project" value="TreeGrafter"/>
</dbReference>
<dbReference type="AlphaFoldDB" id="A0A3N4I1W6"/>
<dbReference type="EC" id="2.7.7.19" evidence="3"/>
<dbReference type="Proteomes" id="UP000275078">
    <property type="component" value="Unassembled WGS sequence"/>
</dbReference>